<dbReference type="Pfam" id="PF13359">
    <property type="entry name" value="DDE_Tnp_4"/>
    <property type="match status" value="1"/>
</dbReference>
<feature type="domain" description="Ubiquitin-like" evidence="5">
    <location>
        <begin position="922"/>
        <end position="998"/>
    </location>
</feature>
<dbReference type="SMART" id="SM00213">
    <property type="entry name" value="UBQ"/>
    <property type="match status" value="7"/>
</dbReference>
<feature type="coiled-coil region" evidence="3">
    <location>
        <begin position="191"/>
        <end position="218"/>
    </location>
</feature>
<dbReference type="PROSITE" id="PS50053">
    <property type="entry name" value="UBIQUITIN_2"/>
    <property type="match status" value="7"/>
</dbReference>
<dbReference type="InterPro" id="IPR050158">
    <property type="entry name" value="Ubiquitin_ubiquitin-like"/>
</dbReference>
<evidence type="ECO:0000313" key="7">
    <source>
        <dbReference type="Proteomes" id="UP000225706"/>
    </source>
</evidence>
<dbReference type="Pfam" id="PF18738">
    <property type="entry name" value="HEPN_DZIP3"/>
    <property type="match status" value="1"/>
</dbReference>
<keyword evidence="7" id="KW-1185">Reference proteome</keyword>
<evidence type="ECO:0000259" key="5">
    <source>
        <dbReference type="PROSITE" id="PS50053"/>
    </source>
</evidence>
<dbReference type="InterPro" id="IPR000626">
    <property type="entry name" value="Ubiquitin-like_dom"/>
</dbReference>
<dbReference type="STRING" id="50429.A0A2B4RSU8"/>
<dbReference type="GO" id="GO:0046872">
    <property type="term" value="F:metal ion binding"/>
    <property type="evidence" value="ECO:0007669"/>
    <property type="project" value="UniProtKB-KW"/>
</dbReference>
<feature type="domain" description="Ubiquitin-like" evidence="5">
    <location>
        <begin position="683"/>
        <end position="758"/>
    </location>
</feature>
<gene>
    <name evidence="6" type="primary">UBC</name>
    <name evidence="6" type="ORF">AWC38_SpisGene16298</name>
</gene>
<name>A0A2B4RSU8_STYPI</name>
<dbReference type="CDD" id="cd17039">
    <property type="entry name" value="Ubl_ubiquitin_like"/>
    <property type="match status" value="2"/>
</dbReference>
<evidence type="ECO:0000256" key="4">
    <source>
        <dbReference type="SAM" id="MobiDB-lite"/>
    </source>
</evidence>
<feature type="domain" description="Ubiquitin-like" evidence="5">
    <location>
        <begin position="607"/>
        <end position="678"/>
    </location>
</feature>
<feature type="region of interest" description="Disordered" evidence="4">
    <location>
        <begin position="518"/>
        <end position="558"/>
    </location>
</feature>
<dbReference type="Proteomes" id="UP000225706">
    <property type="component" value="Unassembled WGS sequence"/>
</dbReference>
<keyword evidence="3" id="KW-0175">Coiled coil</keyword>
<dbReference type="InterPro" id="IPR041249">
    <property type="entry name" value="HEPN_DZIP3"/>
</dbReference>
<dbReference type="OrthoDB" id="428577at2759"/>
<sequence length="1518" mass="171460">MLQNPATEKLLKAAKLTKPQRDCLYPSPGVYGKSTKFDITLLFRLLRTICGLTPPATGWDALPARTDHSLEADLARIKYYRNSIYGHVNENMEITDDEFLVLWREISEALMRIAGQISAVKKMEWQTSLDKFLKDPFTKEDERLVEELKVWYQNDTEVKEYMDRLDSSVKHVEKAVHDEGQEVQYLRQEVRDEAQDIKDQLSGKVKATTQEVQCLREELREKTHGIKEKLQGIKDHLNQGSRLNSSTGVRLRVRIDCETDPEPCPSVESSVALTTQGTKSVGQEMTVAGVQRKAADPIKSTNQPGVEVTGVVDSTPVSIDHIPSTQPDLNLIATTSEPYPLVETSRRMVLTTQGNQSVEHEKVVSGVKRKAVDPITSTGQSTAEGTGIVEMATAPSGDIPSSQQILNLIAEKYLRRTDMSDKDKLNGFVRYMEGVRKVIFVEAKTGSLIITVECRSLKILEDLWYDYCTGCLSEMAQKYLVTEEILMTFGLDQVKLSTTIEEEDYRAARRYFLHGSADDPPGRTIDTDDELGSDLASRRNPPSELLSEGTSPVSVSEPQLEENVGFPQRFFITTKKEERKIPEVPAVIIGSSVHHSVLEGGMIRSCMPFFVRTVTGKTVSLHVQPSCTVMRVKTKIQDKEGISLDQQRLIFAGKVLEDGRNLGHYKIGEKSTLYLVLRNHLAMQIFAKTLTGKKSTLNVNSSDTINIVKTKIQEQEGISSDQQCLLFGGKQLEDGRPLSDYNITNESTLYLVLKIRVSMKIFVKKPSGSPSILNVDKSDTIGNVKVKIQDQEGISKDQQNIFFVGQQLEDDRTLGDYNIQNSATLHLVLRGAHSGMNIFVKTLTGKNLPLTLSGKTFNLEVEPSDSIANVKLKLQELEDIPLSQQHLIFRNQEIRDHLTLEDYKVTGASTIYLRRKEEPDRILIDVKLPNERNIYIDASPNDNLESVKKIIQEREGVPIDQQHLSFVGGKVLDDHRPLSEHHNQTELTLRLDVKQENNAFLIHVKTRSGKMRITIDAVSGHTIQDVKRKITEEMGISTNRLQLMFHDQELDDELRTLESYHITRDSAIELVIRRTQGDQMHIYMKMQNGIRIVIDVSPDDKITNLKRKIKDMLGTPVNKQLITFGDTELEGDNKLSDFHVEHGSTLSMITSSTTHDNCIIMASGGLGSVRNALLTASFFDIIDDDAFVLLYDAYSSKPIFPYWKSPRFSLDEWSDVECKGELRFAKKDLQELCECLGIPEKITCEQRTVCGGMEGLCILLKRLAYPCRYTDMVPRFGRNPTELCLIFNTMIDFINDNRNYRLRSWDQFFLQPDQLHSYAEAVHRLGAPLSNCFGFIDGTVRGIARPHENQRVMYNGHKRIHSIKFQGVVIPNGLIANLHGPFEGKRHDSTILQQSGILNEVRRVAFYNGDPLCLYGDPAYPLGVHLQAPFKNIQLTPQMLLYNTAMSEVRVAVEWLFGNITKYFKFIDFKSQLKINLSSVGKFCIVCALLENALTCLYGNIVSEKFEVQPPSLQDYFQ</sequence>
<feature type="domain" description="Ubiquitin-like" evidence="5">
    <location>
        <begin position="759"/>
        <end position="830"/>
    </location>
</feature>
<evidence type="ECO:0000313" key="6">
    <source>
        <dbReference type="EMBL" id="PFX19302.1"/>
    </source>
</evidence>
<dbReference type="InterPro" id="IPR027806">
    <property type="entry name" value="HARBI1_dom"/>
</dbReference>
<comment type="cofactor">
    <cofactor evidence="1">
        <name>a divalent metal cation</name>
        <dbReference type="ChEBI" id="CHEBI:60240"/>
    </cofactor>
</comment>
<evidence type="ECO:0000256" key="3">
    <source>
        <dbReference type="SAM" id="Coils"/>
    </source>
</evidence>
<dbReference type="EMBL" id="LSMT01000367">
    <property type="protein sequence ID" value="PFX19302.1"/>
    <property type="molecule type" value="Genomic_DNA"/>
</dbReference>
<dbReference type="Pfam" id="PF00240">
    <property type="entry name" value="ubiquitin"/>
    <property type="match status" value="7"/>
</dbReference>
<comment type="caution">
    <text evidence="6">The sequence shown here is derived from an EMBL/GenBank/DDBJ whole genome shotgun (WGS) entry which is preliminary data.</text>
</comment>
<protein>
    <submittedName>
        <fullName evidence="6">Polyubiquitin-C</fullName>
    </submittedName>
</protein>
<keyword evidence="2" id="KW-0479">Metal-binding</keyword>
<dbReference type="PRINTS" id="PR00348">
    <property type="entry name" value="UBIQUITIN"/>
</dbReference>
<proteinExistence type="predicted"/>
<dbReference type="FunFam" id="3.10.20.90:FF:000160">
    <property type="entry name" value="Polyubiquitin-C"/>
    <property type="match status" value="1"/>
</dbReference>
<feature type="domain" description="Ubiquitin-like" evidence="5">
    <location>
        <begin position="1080"/>
        <end position="1149"/>
    </location>
</feature>
<dbReference type="InterPro" id="IPR019956">
    <property type="entry name" value="Ubiquitin_dom"/>
</dbReference>
<reference evidence="7" key="1">
    <citation type="journal article" date="2017" name="bioRxiv">
        <title>Comparative analysis of the genomes of Stylophora pistillata and Acropora digitifera provides evidence for extensive differences between species of corals.</title>
        <authorList>
            <person name="Voolstra C.R."/>
            <person name="Li Y."/>
            <person name="Liew Y.J."/>
            <person name="Baumgarten S."/>
            <person name="Zoccola D."/>
            <person name="Flot J.-F."/>
            <person name="Tambutte S."/>
            <person name="Allemand D."/>
            <person name="Aranda M."/>
        </authorList>
    </citation>
    <scope>NUCLEOTIDE SEQUENCE [LARGE SCALE GENOMIC DNA]</scope>
</reference>
<feature type="domain" description="Ubiquitin-like" evidence="5">
    <location>
        <begin position="1000"/>
        <end position="1077"/>
    </location>
</feature>
<dbReference type="SUPFAM" id="SSF54236">
    <property type="entry name" value="Ubiquitin-like"/>
    <property type="match status" value="7"/>
</dbReference>
<evidence type="ECO:0000256" key="1">
    <source>
        <dbReference type="ARBA" id="ARBA00001968"/>
    </source>
</evidence>
<dbReference type="InterPro" id="IPR029071">
    <property type="entry name" value="Ubiquitin-like_domsf"/>
</dbReference>
<organism evidence="6 7">
    <name type="scientific">Stylophora pistillata</name>
    <name type="common">Smooth cauliflower coral</name>
    <dbReference type="NCBI Taxonomy" id="50429"/>
    <lineage>
        <taxon>Eukaryota</taxon>
        <taxon>Metazoa</taxon>
        <taxon>Cnidaria</taxon>
        <taxon>Anthozoa</taxon>
        <taxon>Hexacorallia</taxon>
        <taxon>Scleractinia</taxon>
        <taxon>Astrocoeniina</taxon>
        <taxon>Pocilloporidae</taxon>
        <taxon>Stylophora</taxon>
    </lineage>
</organism>
<feature type="domain" description="Ubiquitin-like" evidence="5">
    <location>
        <begin position="836"/>
        <end position="920"/>
    </location>
</feature>
<dbReference type="PANTHER" id="PTHR10666">
    <property type="entry name" value="UBIQUITIN"/>
    <property type="match status" value="1"/>
</dbReference>
<evidence type="ECO:0000256" key="2">
    <source>
        <dbReference type="ARBA" id="ARBA00022723"/>
    </source>
</evidence>
<accession>A0A2B4RSU8</accession>
<dbReference type="Gene3D" id="3.10.20.90">
    <property type="entry name" value="Phosphatidylinositol 3-kinase Catalytic Subunit, Chain A, domain 1"/>
    <property type="match status" value="7"/>
</dbReference>
<feature type="compositionally biased region" description="Polar residues" evidence="4">
    <location>
        <begin position="548"/>
        <end position="557"/>
    </location>
</feature>